<organism evidence="2 3">
    <name type="scientific">Oribacterium sinus</name>
    <dbReference type="NCBI Taxonomy" id="237576"/>
    <lineage>
        <taxon>Bacteria</taxon>
        <taxon>Bacillati</taxon>
        <taxon>Bacillota</taxon>
        <taxon>Clostridia</taxon>
        <taxon>Lachnospirales</taxon>
        <taxon>Lachnospiraceae</taxon>
        <taxon>Oribacterium</taxon>
    </lineage>
</organism>
<keyword evidence="1" id="KW-0472">Membrane</keyword>
<evidence type="ECO:0000313" key="2">
    <source>
        <dbReference type="EMBL" id="MBB6040164.1"/>
    </source>
</evidence>
<dbReference type="EMBL" id="JACHHH010000001">
    <property type="protein sequence ID" value="MBB6040164.1"/>
    <property type="molecule type" value="Genomic_DNA"/>
</dbReference>
<accession>A0A7W9SDI0</accession>
<evidence type="ECO:0000313" key="3">
    <source>
        <dbReference type="Proteomes" id="UP000522163"/>
    </source>
</evidence>
<feature type="transmembrane region" description="Helical" evidence="1">
    <location>
        <begin position="27"/>
        <end position="60"/>
    </location>
</feature>
<proteinExistence type="predicted"/>
<sequence length="265" mass="30170">MPYIIIGLIIIGVIAWLAEQVGGLLPLILIIGLIIVLSVCGLWTYALGFVAICLVGYAIVRVLGKAGKYVGDQVERHDKDQKETAQINHKTQTEKFIHTNDALLMEELSKNCYWLGFMSDDMWLKKLPNYVNKQYSTNFKTITNNFAKQIEQQHILQNDDWFEPFKLYILDHPGGSTVTKMLHEVNCPQLKMTHSTPDGDLLNTWLVRGTQKANKDVPALFSSTFINEMNESVFTPTAYLKKLYGRNNDENQSVNHVAEIDYDEL</sequence>
<protein>
    <submittedName>
        <fullName evidence="2">Uncharacterized protein</fullName>
    </submittedName>
</protein>
<dbReference type="Proteomes" id="UP000522163">
    <property type="component" value="Unassembled WGS sequence"/>
</dbReference>
<reference evidence="2 3" key="1">
    <citation type="submission" date="2020-08" db="EMBL/GenBank/DDBJ databases">
        <title>Genomic Encyclopedia of Type Strains, Phase IV (KMG-IV): sequencing the most valuable type-strain genomes for metagenomic binning, comparative biology and taxonomic classification.</title>
        <authorList>
            <person name="Goeker M."/>
        </authorList>
    </citation>
    <scope>NUCLEOTIDE SEQUENCE [LARGE SCALE GENOMIC DNA]</scope>
    <source>
        <strain evidence="2 3">DSM 17245</strain>
    </source>
</reference>
<dbReference type="AlphaFoldDB" id="A0A7W9SDI0"/>
<keyword evidence="1" id="KW-1133">Transmembrane helix</keyword>
<evidence type="ECO:0000256" key="1">
    <source>
        <dbReference type="SAM" id="Phobius"/>
    </source>
</evidence>
<keyword evidence="1" id="KW-0812">Transmembrane</keyword>
<comment type="caution">
    <text evidence="2">The sequence shown here is derived from an EMBL/GenBank/DDBJ whole genome shotgun (WGS) entry which is preliminary data.</text>
</comment>
<dbReference type="RefSeq" id="WP_183681595.1">
    <property type="nucleotide sequence ID" value="NZ_JACHHH010000001.1"/>
</dbReference>
<gene>
    <name evidence="2" type="ORF">HNQ46_000125</name>
</gene>
<name>A0A7W9SDI0_9FIRM</name>
<dbReference type="GeneID" id="85013699"/>